<dbReference type="InterPro" id="IPR034660">
    <property type="entry name" value="DinB/YfiT-like"/>
</dbReference>
<evidence type="ECO:0000259" key="1">
    <source>
        <dbReference type="Pfam" id="PF11716"/>
    </source>
</evidence>
<dbReference type="EMBL" id="CAFBLX010000429">
    <property type="protein sequence ID" value="CAB4927224.1"/>
    <property type="molecule type" value="Genomic_DNA"/>
</dbReference>
<dbReference type="InterPro" id="IPR024344">
    <property type="entry name" value="MDMPI_metal-binding"/>
</dbReference>
<gene>
    <name evidence="2" type="ORF">UFOPK3472_03903</name>
</gene>
<proteinExistence type="predicted"/>
<dbReference type="NCBIfam" id="TIGR03083">
    <property type="entry name" value="maleylpyruvate isomerase family mycothiol-dependent enzyme"/>
    <property type="match status" value="1"/>
</dbReference>
<dbReference type="GO" id="GO:0046872">
    <property type="term" value="F:metal ion binding"/>
    <property type="evidence" value="ECO:0007669"/>
    <property type="project" value="InterPro"/>
</dbReference>
<accession>A0A6J7I9M3</accession>
<evidence type="ECO:0000313" key="2">
    <source>
        <dbReference type="EMBL" id="CAB4927224.1"/>
    </source>
</evidence>
<dbReference type="Pfam" id="PF11716">
    <property type="entry name" value="MDMPI_N"/>
    <property type="match status" value="1"/>
</dbReference>
<dbReference type="InterPro" id="IPR017517">
    <property type="entry name" value="Maleyloyr_isom"/>
</dbReference>
<reference evidence="2" key="1">
    <citation type="submission" date="2020-05" db="EMBL/GenBank/DDBJ databases">
        <authorList>
            <person name="Chiriac C."/>
            <person name="Salcher M."/>
            <person name="Ghai R."/>
            <person name="Kavagutti S V."/>
        </authorList>
    </citation>
    <scope>NUCLEOTIDE SEQUENCE</scope>
</reference>
<protein>
    <submittedName>
        <fullName evidence="2">Unannotated protein</fullName>
    </submittedName>
</protein>
<dbReference type="AlphaFoldDB" id="A0A6J7I9M3"/>
<sequence>MTTSSQIATGATQITELMAGMTDAERASATPCTEWTVADLTDHLVHTAANLVTMARGGEIDWSAAPEPSSDPVPLWTARTRELLTELDAGSPLPAGMVAAELSVHAWDLATALGRGTDDFDQTVAEEGMVFMSANMTDERRGGAFDPEQPAPDGANAYERIAAFAGRTVRRS</sequence>
<feature type="domain" description="Mycothiol-dependent maleylpyruvate isomerase metal-binding" evidence="1">
    <location>
        <begin position="10"/>
        <end position="89"/>
    </location>
</feature>
<name>A0A6J7I9M3_9ZZZZ</name>
<organism evidence="2">
    <name type="scientific">freshwater metagenome</name>
    <dbReference type="NCBI Taxonomy" id="449393"/>
    <lineage>
        <taxon>unclassified sequences</taxon>
        <taxon>metagenomes</taxon>
        <taxon>ecological metagenomes</taxon>
    </lineage>
</organism>
<dbReference type="SUPFAM" id="SSF109854">
    <property type="entry name" value="DinB/YfiT-like putative metalloenzymes"/>
    <property type="match status" value="1"/>
</dbReference>
<dbReference type="Gene3D" id="1.20.120.450">
    <property type="entry name" value="dinb family like domain"/>
    <property type="match status" value="1"/>
</dbReference>